<dbReference type="SMR" id="D2XBJ6"/>
<evidence type="ECO:0000256" key="2">
    <source>
        <dbReference type="ARBA" id="ARBA00022723"/>
    </source>
</evidence>
<dbReference type="EMBL" id="GU080118">
    <property type="protein sequence ID" value="ADB04315.1"/>
    <property type="molecule type" value="Genomic_DNA"/>
</dbReference>
<keyword evidence="3" id="KW-0408">Iron</keyword>
<dbReference type="InterPro" id="IPR017603">
    <property type="entry name" value="Benzoyl-CoA_Rdtase_bzd_nsu"/>
</dbReference>
<feature type="non-terminal residue" evidence="5">
    <location>
        <position position="376"/>
    </location>
</feature>
<evidence type="ECO:0000256" key="4">
    <source>
        <dbReference type="ARBA" id="ARBA00023014"/>
    </source>
</evidence>
<keyword evidence="2" id="KW-0479">Metal-binding</keyword>
<dbReference type="Pfam" id="PF06050">
    <property type="entry name" value="HGD-D"/>
    <property type="match status" value="1"/>
</dbReference>
<dbReference type="NCBIfam" id="TIGR03190">
    <property type="entry name" value="benz_CoA_bzdN"/>
    <property type="match status" value="1"/>
</dbReference>
<sequence>MFTQFKDWYENRHEYAKEWKAKTGGKVMAYMCTYVPEEILYAADVLPIRVYGSHEASDLTEQHIFGMYCPFCRDCVAQVMEGRYDYADGVMIAQSCLHMRQVYSSWQIHKPTEFMYYLPMPIAVESKHARPHLAAEYKLFMEAVEKWTGKKITIQDLDRGIEILNKNRQLMRKVYELRNLDNPPLTGVECMHMTTSSQMVDKREHNKELEKLLEKLPSRKMDRDTGIRLMIVGSESDDIEFMEMVESLNATFVADDHCTASRAFWNSVEPEEDRLLAIAKRYLDRPPCPTKDATKNFVRFHHVMQMAKEAKVEGAVIIQQKFCDPHEIDIPLLRKRFEDNGIRTYFLELDITVPVGQFKIRIEAFLEMLRADELPF</sequence>
<dbReference type="InterPro" id="IPR010327">
    <property type="entry name" value="FldB/FldC_alpha/beta"/>
</dbReference>
<accession>D2XBJ6</accession>
<dbReference type="PANTHER" id="PTHR30548:SF5">
    <property type="entry name" value="SUBUNIT OF OXYGEN-SENSITIVE 2-HYDROXYISOCAPROYL-COA DEHYDRATASE"/>
    <property type="match status" value="1"/>
</dbReference>
<dbReference type="GO" id="GO:0051536">
    <property type="term" value="F:iron-sulfur cluster binding"/>
    <property type="evidence" value="ECO:0007669"/>
    <property type="project" value="UniProtKB-KW"/>
</dbReference>
<proteinExistence type="inferred from homology"/>
<dbReference type="Gene3D" id="1.20.1270.370">
    <property type="match status" value="1"/>
</dbReference>
<evidence type="ECO:0000256" key="1">
    <source>
        <dbReference type="ARBA" id="ARBA00005806"/>
    </source>
</evidence>
<name>D2XBJ6_9BACT</name>
<protein>
    <submittedName>
        <fullName evidence="5">Putative 2-naphthoyl-CoA reductase gamma subunit</fullName>
    </submittedName>
</protein>
<dbReference type="PANTHER" id="PTHR30548">
    <property type="entry name" value="2-HYDROXYGLUTARYL-COA DEHYDRATASE, D-COMPONENT-RELATED"/>
    <property type="match status" value="1"/>
</dbReference>
<dbReference type="GO" id="GO:0046872">
    <property type="term" value="F:metal ion binding"/>
    <property type="evidence" value="ECO:0007669"/>
    <property type="project" value="UniProtKB-KW"/>
</dbReference>
<organism evidence="5">
    <name type="scientific">bacterium enrichment culture clone N47</name>
    <dbReference type="NCBI Taxonomy" id="700510"/>
    <lineage>
        <taxon>Bacteria</taxon>
        <taxon>environmental samples</taxon>
    </lineage>
</organism>
<dbReference type="Gene3D" id="3.40.50.11890">
    <property type="match status" value="1"/>
</dbReference>
<evidence type="ECO:0000256" key="3">
    <source>
        <dbReference type="ARBA" id="ARBA00023004"/>
    </source>
</evidence>
<reference evidence="5" key="1">
    <citation type="journal article" date="2010" name="J. Bacteriol.">
        <title>Combined genomic and proteomic approaches identify gene clusters involved in anaerobic 2-methylnaphthalene degradation in the sulfate-reducing enrichment culture N47.</title>
        <authorList>
            <person name="Selesi D."/>
            <person name="Jehmlich N."/>
            <person name="von Bergen M."/>
            <person name="Schmidt F."/>
            <person name="Rattei T."/>
            <person name="Tischler P."/>
            <person name="Lueders T."/>
            <person name="Meckenstock R.U."/>
        </authorList>
    </citation>
    <scope>NUCLEOTIDE SEQUENCE</scope>
</reference>
<keyword evidence="4" id="KW-0411">Iron-sulfur</keyword>
<dbReference type="AlphaFoldDB" id="D2XBJ6"/>
<comment type="similarity">
    <text evidence="1">Belongs to the FldB/FldC dehydratase alpha/beta subunit family.</text>
</comment>
<dbReference type="Gene3D" id="3.40.50.11900">
    <property type="match status" value="1"/>
</dbReference>
<evidence type="ECO:0000313" key="5">
    <source>
        <dbReference type="EMBL" id="ADB04315.1"/>
    </source>
</evidence>